<dbReference type="Pfam" id="PF05598">
    <property type="entry name" value="DUF772"/>
    <property type="match status" value="1"/>
</dbReference>
<protein>
    <recommendedName>
        <fullName evidence="1">Transposase InsH N-terminal domain-containing protein</fullName>
    </recommendedName>
</protein>
<organism evidence="2 3">
    <name type="scientific">Clostridium moutaii</name>
    <dbReference type="NCBI Taxonomy" id="3240932"/>
    <lineage>
        <taxon>Bacteria</taxon>
        <taxon>Bacillati</taxon>
        <taxon>Bacillota</taxon>
        <taxon>Clostridia</taxon>
        <taxon>Eubacteriales</taxon>
        <taxon>Clostridiaceae</taxon>
        <taxon>Clostridium</taxon>
    </lineage>
</organism>
<dbReference type="EMBL" id="JBGEWD010000024">
    <property type="protein sequence ID" value="MEY8001740.1"/>
    <property type="molecule type" value="Genomic_DNA"/>
</dbReference>
<accession>A0ABV4BW65</accession>
<reference evidence="2 3" key="1">
    <citation type="submission" date="2024-08" db="EMBL/GenBank/DDBJ databases">
        <title>Clostridium lapicellarii sp. nov., and Clostridium renhuaiense sp. nov., two species isolated from the mud in a fermentation cellar used for producing sauce-flavour Chinese liquors.</title>
        <authorList>
            <person name="Yang F."/>
            <person name="Wang H."/>
            <person name="Chen L.Q."/>
            <person name="Zhou N."/>
            <person name="Lu J.J."/>
            <person name="Pu X.X."/>
            <person name="Wan B."/>
            <person name="Wang L."/>
            <person name="Liu S.J."/>
        </authorList>
    </citation>
    <scope>NUCLEOTIDE SEQUENCE [LARGE SCALE GENOMIC DNA]</scope>
    <source>
        <strain evidence="2 3">MT-5</strain>
    </source>
</reference>
<dbReference type="RefSeq" id="WP_369705633.1">
    <property type="nucleotide sequence ID" value="NZ_JBGEWD010000024.1"/>
</dbReference>
<proteinExistence type="predicted"/>
<sequence length="155" mass="17330">MGGILLFGTAFVSASQLSRYQSLKAAVNDTKNLGNETINLQLAASYNGNNIINADSTFKLNSNDDSISSVTTVKSGNSAQMQIVILDYDSIIPEKHILKQIDSLINFDFIYDIASPFYSNTGRKSIDPVIMIKMLLIGYLFWKNWNRNFQLCLDM</sequence>
<evidence type="ECO:0000313" key="3">
    <source>
        <dbReference type="Proteomes" id="UP001564657"/>
    </source>
</evidence>
<evidence type="ECO:0000313" key="2">
    <source>
        <dbReference type="EMBL" id="MEY8001740.1"/>
    </source>
</evidence>
<dbReference type="Proteomes" id="UP001564657">
    <property type="component" value="Unassembled WGS sequence"/>
</dbReference>
<comment type="caution">
    <text evidence="2">The sequence shown here is derived from an EMBL/GenBank/DDBJ whole genome shotgun (WGS) entry which is preliminary data.</text>
</comment>
<dbReference type="InterPro" id="IPR008490">
    <property type="entry name" value="Transposase_InsH_N"/>
</dbReference>
<keyword evidence="3" id="KW-1185">Reference proteome</keyword>
<name>A0ABV4BW65_9CLOT</name>
<feature type="domain" description="Transposase InsH N-terminal" evidence="1">
    <location>
        <begin position="87"/>
        <end position="141"/>
    </location>
</feature>
<evidence type="ECO:0000259" key="1">
    <source>
        <dbReference type="Pfam" id="PF05598"/>
    </source>
</evidence>
<gene>
    <name evidence="2" type="ORF">AB8U03_16355</name>
</gene>